<dbReference type="PANTHER" id="PTHR32472">
    <property type="entry name" value="DNA REPAIR PROTEIN RADA"/>
    <property type="match status" value="1"/>
</dbReference>
<evidence type="ECO:0000256" key="8">
    <source>
        <dbReference type="ARBA" id="ARBA00023016"/>
    </source>
</evidence>
<dbReference type="GO" id="GO:0005524">
    <property type="term" value="F:ATP binding"/>
    <property type="evidence" value="ECO:0007669"/>
    <property type="project" value="UniProtKB-UniRule"/>
</dbReference>
<keyword evidence="5" id="KW-0378">Hydrolase</keyword>
<dbReference type="SMART" id="SM00382">
    <property type="entry name" value="AAA"/>
    <property type="match status" value="1"/>
</dbReference>
<dbReference type="PROSITE" id="PS50162">
    <property type="entry name" value="RECA_2"/>
    <property type="match status" value="1"/>
</dbReference>
<keyword evidence="10 11" id="KW-0234">DNA repair</keyword>
<proteinExistence type="inferred from homology"/>
<keyword evidence="7 11" id="KW-0067">ATP-binding</keyword>
<evidence type="ECO:0000256" key="10">
    <source>
        <dbReference type="ARBA" id="ARBA00023204"/>
    </source>
</evidence>
<evidence type="ECO:0000313" key="15">
    <source>
        <dbReference type="EMBL" id="PIU69139.1"/>
    </source>
</evidence>
<dbReference type="GO" id="GO:0140664">
    <property type="term" value="F:ATP-dependent DNA damage sensor activity"/>
    <property type="evidence" value="ECO:0007669"/>
    <property type="project" value="InterPro"/>
</dbReference>
<sequence length="442" mass="48618">MTRIKTETVYECQQCQYQSPRWIGRCPECGRWNSFVETTLPVSPKSAGQFKSVTQSQVYTLKSIPQKDLERLLIGIGEFDHVLGGGIVPGSVTLIAGEPGIGKSTLLLEVAAKICQNPKLSVLYVSGEESARQIKIRAERMQINGERILILAENNVEQIISEIEKLKPSLVIIDSIQTLYTQELNGVSGSVGQVRESAAKILRVVKSSHTPLFLIGHVTKEGVVAGPKVLEHIVDVVLYLEGDLFHTYRILRSTKNRFGSTSEVGIFEMEQKGLKEVVNPSQFFLNDQREKTPGSVVVATLEGERPILVEIQALVTKSSLAIPRRTAVGIDFNRLVLLCAVISSRTGVNLNTYDIYVNVAGGLKVREPAIDLGISLAIASSFKNQAADYKMAVFGEVGLLGEVRKVSREEQRIKEAQKLGFHKFISAETARNLNQALKEAFG</sequence>
<evidence type="ECO:0000256" key="11">
    <source>
        <dbReference type="HAMAP-Rule" id="MF_01498"/>
    </source>
</evidence>
<dbReference type="GO" id="GO:0003684">
    <property type="term" value="F:damaged DNA binding"/>
    <property type="evidence" value="ECO:0007669"/>
    <property type="project" value="InterPro"/>
</dbReference>
<dbReference type="Pfam" id="PF18073">
    <property type="entry name" value="Zn_ribbon_LapB"/>
    <property type="match status" value="1"/>
</dbReference>
<dbReference type="SUPFAM" id="SSF52540">
    <property type="entry name" value="P-loop containing nucleoside triphosphate hydrolases"/>
    <property type="match status" value="1"/>
</dbReference>
<feature type="domain" description="RecA family profile 1" evidence="14">
    <location>
        <begin position="68"/>
        <end position="218"/>
    </location>
</feature>
<dbReference type="NCBIfam" id="TIGR00416">
    <property type="entry name" value="sms"/>
    <property type="match status" value="1"/>
</dbReference>
<evidence type="ECO:0000256" key="4">
    <source>
        <dbReference type="ARBA" id="ARBA00022771"/>
    </source>
</evidence>
<dbReference type="GO" id="GO:0008270">
    <property type="term" value="F:zinc ion binding"/>
    <property type="evidence" value="ECO:0007669"/>
    <property type="project" value="UniProtKB-KW"/>
</dbReference>
<dbReference type="GO" id="GO:0000725">
    <property type="term" value="P:recombinational repair"/>
    <property type="evidence" value="ECO:0007669"/>
    <property type="project" value="UniProtKB-UniRule"/>
</dbReference>
<dbReference type="InterPro" id="IPR014721">
    <property type="entry name" value="Ribsml_uS5_D2-typ_fold_subgr"/>
</dbReference>
<dbReference type="Gene3D" id="3.30.230.10">
    <property type="match status" value="1"/>
</dbReference>
<gene>
    <name evidence="11" type="primary">radA</name>
    <name evidence="15" type="ORF">COS81_01260</name>
</gene>
<dbReference type="AlphaFoldDB" id="A0A2M7AP04"/>
<organism evidence="15 16">
    <name type="scientific">candidate division WWE3 bacterium CG06_land_8_20_14_3_00_42_16</name>
    <dbReference type="NCBI Taxonomy" id="1975083"/>
    <lineage>
        <taxon>Bacteria</taxon>
        <taxon>Katanobacteria</taxon>
    </lineage>
</organism>
<dbReference type="PRINTS" id="PR01874">
    <property type="entry name" value="DNAREPAIRADA"/>
</dbReference>
<keyword evidence="3 11" id="KW-0227">DNA damage</keyword>
<protein>
    <recommendedName>
        <fullName evidence="11 12">DNA repair protein RadA</fullName>
    </recommendedName>
</protein>
<dbReference type="InterPro" id="IPR041166">
    <property type="entry name" value="Rubredoxin_2"/>
</dbReference>
<dbReference type="Pfam" id="PF13541">
    <property type="entry name" value="ChlI"/>
    <property type="match status" value="1"/>
</dbReference>
<comment type="caution">
    <text evidence="15">The sequence shown here is derived from an EMBL/GenBank/DDBJ whole genome shotgun (WGS) entry which is preliminary data.</text>
</comment>
<dbReference type="PANTHER" id="PTHR32472:SF10">
    <property type="entry name" value="DNA REPAIR PROTEIN RADA-LIKE PROTEIN"/>
    <property type="match status" value="1"/>
</dbReference>
<evidence type="ECO:0000256" key="1">
    <source>
        <dbReference type="ARBA" id="ARBA00022723"/>
    </source>
</evidence>
<evidence type="ECO:0000256" key="12">
    <source>
        <dbReference type="NCBIfam" id="TIGR00416"/>
    </source>
</evidence>
<dbReference type="CDD" id="cd01121">
    <property type="entry name" value="RadA_SMS_N"/>
    <property type="match status" value="1"/>
</dbReference>
<feature type="short sequence motif" description="RadA KNRFG motif" evidence="11">
    <location>
        <begin position="255"/>
        <end position="259"/>
    </location>
</feature>
<evidence type="ECO:0000256" key="6">
    <source>
        <dbReference type="ARBA" id="ARBA00022833"/>
    </source>
</evidence>
<keyword evidence="1 11" id="KW-0479">Metal-binding</keyword>
<evidence type="ECO:0000259" key="14">
    <source>
        <dbReference type="PROSITE" id="PS50162"/>
    </source>
</evidence>
<dbReference type="GO" id="GO:0016787">
    <property type="term" value="F:hydrolase activity"/>
    <property type="evidence" value="ECO:0007669"/>
    <property type="project" value="UniProtKB-KW"/>
</dbReference>
<dbReference type="InterPro" id="IPR003593">
    <property type="entry name" value="AAA+_ATPase"/>
</dbReference>
<comment type="function">
    <text evidence="13">DNA-dependent ATPase involved in processing of recombination intermediates, plays a role in repairing DNA breaks. Stimulates the branch migration of RecA-mediated strand transfer reactions, allowing the 3' invading strand to extend heteroduplex DNA faster. Binds ssDNA in the presence of ADP but not other nucleotides, has ATPase activity that is stimulated by ssDNA and various branched DNA structures, but inhibited by SSB. Does not have RecA's homology-searching function.</text>
</comment>
<evidence type="ECO:0000256" key="13">
    <source>
        <dbReference type="RuleBase" id="RU003555"/>
    </source>
</evidence>
<keyword evidence="9 11" id="KW-0238">DNA-binding</keyword>
<comment type="similarity">
    <text evidence="11 13">Belongs to the RecA family. RadA subfamily.</text>
</comment>
<evidence type="ECO:0000256" key="9">
    <source>
        <dbReference type="ARBA" id="ARBA00023125"/>
    </source>
</evidence>
<feature type="region of interest" description="Lon-protease-like" evidence="11">
    <location>
        <begin position="354"/>
        <end position="442"/>
    </location>
</feature>
<dbReference type="Gene3D" id="3.40.50.300">
    <property type="entry name" value="P-loop containing nucleotide triphosphate hydrolases"/>
    <property type="match status" value="1"/>
</dbReference>
<evidence type="ECO:0000256" key="7">
    <source>
        <dbReference type="ARBA" id="ARBA00022840"/>
    </source>
</evidence>
<keyword evidence="8 11" id="KW-0346">Stress response</keyword>
<evidence type="ECO:0000256" key="5">
    <source>
        <dbReference type="ARBA" id="ARBA00022801"/>
    </source>
</evidence>
<dbReference type="HAMAP" id="MF_01498">
    <property type="entry name" value="RadA_bact"/>
    <property type="match status" value="1"/>
</dbReference>
<feature type="binding site" evidence="11">
    <location>
        <begin position="97"/>
        <end position="104"/>
    </location>
    <ligand>
        <name>ATP</name>
        <dbReference type="ChEBI" id="CHEBI:30616"/>
    </ligand>
</feature>
<comment type="function">
    <text evidence="11">Plays a role in repairing double-strand DNA breaks, probably involving stabilizing or processing branched DNA or blocked replication forks.</text>
</comment>
<dbReference type="InterPro" id="IPR004504">
    <property type="entry name" value="DNA_repair_RadA"/>
</dbReference>
<name>A0A2M7AP04_UNCKA</name>
<dbReference type="FunFam" id="3.40.50.300:FF:000050">
    <property type="entry name" value="DNA repair protein RadA"/>
    <property type="match status" value="1"/>
</dbReference>
<keyword evidence="4 13" id="KW-0863">Zinc-finger</keyword>
<dbReference type="InterPro" id="IPR027417">
    <property type="entry name" value="P-loop_NTPase"/>
</dbReference>
<comment type="domain">
    <text evidence="11">The middle region has homology to RecA with ATPase motifs including the RadA KNRFG motif, while the C-terminus is homologous to Lon protease.</text>
</comment>
<dbReference type="InterPro" id="IPR020568">
    <property type="entry name" value="Ribosomal_Su5_D2-typ_SF"/>
</dbReference>
<dbReference type="Pfam" id="PF13481">
    <property type="entry name" value="AAA_25"/>
    <property type="match status" value="1"/>
</dbReference>
<dbReference type="InterPro" id="IPR020588">
    <property type="entry name" value="RecA_ATP-bd"/>
</dbReference>
<evidence type="ECO:0000256" key="2">
    <source>
        <dbReference type="ARBA" id="ARBA00022741"/>
    </source>
</evidence>
<evidence type="ECO:0000256" key="3">
    <source>
        <dbReference type="ARBA" id="ARBA00022763"/>
    </source>
</evidence>
<keyword evidence="6 13" id="KW-0862">Zinc</keyword>
<dbReference type="EMBL" id="PEWD01000027">
    <property type="protein sequence ID" value="PIU69139.1"/>
    <property type="molecule type" value="Genomic_DNA"/>
</dbReference>
<dbReference type="SUPFAM" id="SSF54211">
    <property type="entry name" value="Ribosomal protein S5 domain 2-like"/>
    <property type="match status" value="1"/>
</dbReference>
<keyword evidence="2 11" id="KW-0547">Nucleotide-binding</keyword>
<evidence type="ECO:0000313" key="16">
    <source>
        <dbReference type="Proteomes" id="UP000229916"/>
    </source>
</evidence>
<accession>A0A2M7AP04</accession>
<dbReference type="GO" id="GO:0005829">
    <property type="term" value="C:cytosol"/>
    <property type="evidence" value="ECO:0007669"/>
    <property type="project" value="TreeGrafter"/>
</dbReference>
<reference evidence="16" key="1">
    <citation type="submission" date="2017-09" db="EMBL/GenBank/DDBJ databases">
        <title>Depth-based differentiation of microbial function through sediment-hosted aquifers and enrichment of novel symbionts in the deep terrestrial subsurface.</title>
        <authorList>
            <person name="Probst A.J."/>
            <person name="Ladd B."/>
            <person name="Jarett J.K."/>
            <person name="Geller-Mcgrath D.E."/>
            <person name="Sieber C.M.K."/>
            <person name="Emerson J.B."/>
            <person name="Anantharaman K."/>
            <person name="Thomas B.C."/>
            <person name="Malmstrom R."/>
            <person name="Stieglmeier M."/>
            <person name="Klingl A."/>
            <person name="Woyke T."/>
            <person name="Ryan C.M."/>
            <person name="Banfield J.F."/>
        </authorList>
    </citation>
    <scope>NUCLEOTIDE SEQUENCE [LARGE SCALE GENOMIC DNA]</scope>
</reference>
<dbReference type="Proteomes" id="UP000229916">
    <property type="component" value="Unassembled WGS sequence"/>
</dbReference>